<accession>A0ABX3NZV6</accession>
<dbReference type="EMBL" id="LWBO01000007">
    <property type="protein sequence ID" value="OQP50031.1"/>
    <property type="molecule type" value="Genomic_DNA"/>
</dbReference>
<evidence type="ECO:0000259" key="7">
    <source>
        <dbReference type="Pfam" id="PF25954"/>
    </source>
</evidence>
<keyword evidence="4 5" id="KW-0472">Membrane</keyword>
<evidence type="ECO:0000256" key="4">
    <source>
        <dbReference type="ARBA" id="ARBA00023136"/>
    </source>
</evidence>
<sequence length="370" mass="41312">MHALPVTKINWFIIKFFNSLYMKQLPHKSKKIIVVNSLLITVAVVFIAWGIATYFNLNSDLYTNDAQVEEYINPVNTRIPGYIKEVRFTEHQHVKKGDTLVLIDDREYKIQLEQAEAAYLAATASKTVTASSVNTVQSGLSISDANIAAAQARLWNAEKQYHRYENLLTDGAATQQQFDQVKSEYDALAAQTKALMQQRATTNLSTVETTNRISVNNADIKRTHALLDYAKLNLSYTVITAPYDGVTGRRNIQEGQLLQAGQTLLSYVRNDSSWVVANYKETQIARLAVGQKVKLQVDGFSGQQLEGIVSAIAEATGSRFSAIPTDNSTGNFIKVQQRIPVRIEFVKNENNAALLKHFRAGMNVEVRIAH</sequence>
<dbReference type="Proteomes" id="UP000192277">
    <property type="component" value="Unassembled WGS sequence"/>
</dbReference>
<evidence type="ECO:0000313" key="8">
    <source>
        <dbReference type="EMBL" id="OQP50031.1"/>
    </source>
</evidence>
<evidence type="ECO:0000313" key="9">
    <source>
        <dbReference type="Proteomes" id="UP000192277"/>
    </source>
</evidence>
<dbReference type="Gene3D" id="1.10.287.470">
    <property type="entry name" value="Helix hairpin bin"/>
    <property type="match status" value="2"/>
</dbReference>
<feature type="transmembrane region" description="Helical" evidence="5">
    <location>
        <begin position="32"/>
        <end position="55"/>
    </location>
</feature>
<evidence type="ECO:0000256" key="5">
    <source>
        <dbReference type="SAM" id="Phobius"/>
    </source>
</evidence>
<dbReference type="InterPro" id="IPR058792">
    <property type="entry name" value="Beta-barrel_RND_2"/>
</dbReference>
<keyword evidence="2 5" id="KW-0812">Transmembrane</keyword>
<name>A0ABX3NZV6_9BACT</name>
<dbReference type="SUPFAM" id="SSF111369">
    <property type="entry name" value="HlyD-like secretion proteins"/>
    <property type="match status" value="3"/>
</dbReference>
<dbReference type="Pfam" id="PF25917">
    <property type="entry name" value="BSH_RND"/>
    <property type="match status" value="1"/>
</dbReference>
<proteinExistence type="predicted"/>
<dbReference type="PANTHER" id="PTHR30386:SF26">
    <property type="entry name" value="TRANSPORT PROTEIN COMB"/>
    <property type="match status" value="1"/>
</dbReference>
<comment type="subcellular location">
    <subcellularLocation>
        <location evidence="1">Membrane</location>
        <topology evidence="1">Single-pass membrane protein</topology>
    </subcellularLocation>
</comment>
<dbReference type="InterPro" id="IPR050739">
    <property type="entry name" value="MFP"/>
</dbReference>
<evidence type="ECO:0000256" key="3">
    <source>
        <dbReference type="ARBA" id="ARBA00022989"/>
    </source>
</evidence>
<reference evidence="8 9" key="1">
    <citation type="submission" date="2016-04" db="EMBL/GenBank/DDBJ databases">
        <authorList>
            <person name="Chen L."/>
            <person name="Zhuang W."/>
            <person name="Wang G."/>
        </authorList>
    </citation>
    <scope>NUCLEOTIDE SEQUENCE [LARGE SCALE GENOMIC DNA]</scope>
    <source>
        <strain evidence="9">GR20</strain>
    </source>
</reference>
<protein>
    <submittedName>
        <fullName evidence="8">Hemolysin D</fullName>
    </submittedName>
</protein>
<feature type="domain" description="CusB-like beta-barrel" evidence="7">
    <location>
        <begin position="274"/>
        <end position="313"/>
    </location>
</feature>
<keyword evidence="9" id="KW-1185">Reference proteome</keyword>
<comment type="caution">
    <text evidence="8">The sequence shown here is derived from an EMBL/GenBank/DDBJ whole genome shotgun (WGS) entry which is preliminary data.</text>
</comment>
<evidence type="ECO:0000259" key="6">
    <source>
        <dbReference type="Pfam" id="PF25917"/>
    </source>
</evidence>
<dbReference type="Gene3D" id="2.40.30.170">
    <property type="match status" value="1"/>
</dbReference>
<dbReference type="Gene3D" id="2.40.50.100">
    <property type="match status" value="1"/>
</dbReference>
<dbReference type="PANTHER" id="PTHR30386">
    <property type="entry name" value="MEMBRANE FUSION SUBUNIT OF EMRAB-TOLC MULTIDRUG EFFLUX PUMP"/>
    <property type="match status" value="1"/>
</dbReference>
<dbReference type="InterPro" id="IPR058625">
    <property type="entry name" value="MdtA-like_BSH"/>
</dbReference>
<evidence type="ECO:0000256" key="1">
    <source>
        <dbReference type="ARBA" id="ARBA00004167"/>
    </source>
</evidence>
<gene>
    <name evidence="8" type="ORF">A4D02_26705</name>
</gene>
<keyword evidence="3 5" id="KW-1133">Transmembrane helix</keyword>
<feature type="domain" description="Multidrug resistance protein MdtA-like barrel-sandwich hybrid" evidence="6">
    <location>
        <begin position="75"/>
        <end position="264"/>
    </location>
</feature>
<organism evidence="8 9">
    <name type="scientific">Niastella koreensis</name>
    <dbReference type="NCBI Taxonomy" id="354356"/>
    <lineage>
        <taxon>Bacteria</taxon>
        <taxon>Pseudomonadati</taxon>
        <taxon>Bacteroidota</taxon>
        <taxon>Chitinophagia</taxon>
        <taxon>Chitinophagales</taxon>
        <taxon>Chitinophagaceae</taxon>
        <taxon>Niastella</taxon>
    </lineage>
</organism>
<dbReference type="Pfam" id="PF25954">
    <property type="entry name" value="Beta-barrel_RND_2"/>
    <property type="match status" value="1"/>
</dbReference>
<evidence type="ECO:0000256" key="2">
    <source>
        <dbReference type="ARBA" id="ARBA00022692"/>
    </source>
</evidence>